<keyword evidence="2" id="KW-0677">Repeat</keyword>
<feature type="compositionally biased region" description="Basic and acidic residues" evidence="4">
    <location>
        <begin position="1"/>
        <end position="12"/>
    </location>
</feature>
<dbReference type="Gene3D" id="3.10.20.90">
    <property type="entry name" value="Phosphatidylinositol 3-kinase Catalytic Subunit, Chain A, domain 1"/>
    <property type="match status" value="1"/>
</dbReference>
<dbReference type="EMBL" id="PJAI02000021">
    <property type="protein sequence ID" value="TYK64630.1"/>
    <property type="molecule type" value="Genomic_DNA"/>
</dbReference>
<dbReference type="SUPFAM" id="SSF141072">
    <property type="entry name" value="CalX-like"/>
    <property type="match status" value="2"/>
</dbReference>
<dbReference type="Gene3D" id="2.60.40.2030">
    <property type="match status" value="2"/>
</dbReference>
<dbReference type="InterPro" id="IPR041690">
    <property type="entry name" value="Cadherin_5"/>
</dbReference>
<keyword evidence="1" id="KW-0732">Signal</keyword>
<protein>
    <recommendedName>
        <fullName evidence="5">Calx-beta domain-containing protein</fullName>
    </recommendedName>
</protein>
<keyword evidence="3" id="KW-0106">Calcium</keyword>
<dbReference type="InterPro" id="IPR038081">
    <property type="entry name" value="CalX-like_sf"/>
</dbReference>
<proteinExistence type="predicted"/>
<dbReference type="InterPro" id="IPR010221">
    <property type="entry name" value="VCBS_dom"/>
</dbReference>
<dbReference type="SMART" id="SM00237">
    <property type="entry name" value="Calx_beta"/>
    <property type="match status" value="1"/>
</dbReference>
<evidence type="ECO:0000313" key="6">
    <source>
        <dbReference type="EMBL" id="TYK64630.1"/>
    </source>
</evidence>
<feature type="non-terminal residue" evidence="6">
    <location>
        <position position="1557"/>
    </location>
</feature>
<feature type="domain" description="Calx-beta" evidence="5">
    <location>
        <begin position="614"/>
        <end position="704"/>
    </location>
</feature>
<reference evidence="6 7" key="1">
    <citation type="submission" date="2019-08" db="EMBL/GenBank/DDBJ databases">
        <title>Microbe sample from Colwellia echini.</title>
        <authorList>
            <person name="Christiansen L."/>
            <person name="Pathiraja D."/>
            <person name="Schultz-Johansen M."/>
            <person name="Choi I.-G."/>
            <person name="Stougaard P."/>
        </authorList>
    </citation>
    <scope>NUCLEOTIDE SEQUENCE [LARGE SCALE GENOMIC DNA]</scope>
    <source>
        <strain evidence="6 7">A3</strain>
    </source>
</reference>
<feature type="region of interest" description="Disordered" evidence="4">
    <location>
        <begin position="1"/>
        <end position="27"/>
    </location>
</feature>
<evidence type="ECO:0000256" key="3">
    <source>
        <dbReference type="ARBA" id="ARBA00022837"/>
    </source>
</evidence>
<sequence>MADSINKDKVNDNDQLNAKEVNPDLTVKQDDIINETSDVDDLETHEIDAEDLAEIEAIQAEIEAGEETVEVVETAAGESNDGGSTEFVTVSRDANETLVSSEFKTASFAFNSASIELTDTNDGINDNFTNTDTSLRAQFTDNFVSGVSYTTSSGLTGLTGDTGTAGEFKYNAGDIITFSIGDVIIAQFNANAINGDTLFLQDIAGTELSDSNSSHVENMAIFLQALDSDLTDSNNTDGILSTDQLINNENSYATNIIISQEIRDAFTGYIDPTTGEVLDITTSGKEMISQALASVGIEFTRESERNDNGENTFESIAMDHVAQTIDGLAGDRAPENADAREIDTIDVPGGLINYHFLEAEGVITFTTDDLLVGAVGKQVITENLIVDNVKLSASFENIGTLVDKGDGNFEIKLNESVTGKDLEGLAIDYRVEDWTVSKDVTSQSLDSYKSHLSADINDVKEDSGFNQFTLNSSLSFDTDTQLTINFTSELLSEQLTAQVQAELIALGKDAVIDNGIIQIAEYADDYNIPLEYSNDGGNTWISMTVVAIDTTGTIPRPIFGFELAAGNNSIEIRVPIFDDVTIEPTEYFRAEIKGENYYDETILFAIEDNDSLPLNLPQIDIDYVLITEGQGDAIFTLTLSEASDEVVTVNYNTTELTAKFGEDFANTSGTVTFQPGETTATISIAIADDLILENSPEFAVINLSDATNATINDAQGTLRIFDNDYPVELTVSSSEINEGETALFTVNINKDLGNTTDSLTLVNLSLKNGSANEQDYDVSSIKAYYGEAGSPQYLEFDGKGNVIVPVGITSITVIVDTIDDSTNEQNESFTLTAKIGDSQGVGTAIILGNDVDNNIAPKLSVEDGALDEDSGSITVSFTAEDIDGTIESITATVPAEQGNVVVNNNGTYTFTPADNFNGEATITLVATDNNGGSTIVESAVTVNSVNDAATITLLTTTDSFTEEGASINDEVATFSTFDEDGDEITVTLSDTTNYALVGNTVVLTQAGVDLIDRGEDLPGFTLSATDGEQEAPSIININPGNTIDVNDAATITLLTTTDSFTEEGASINDEVATFSTFDEDGDEITVTLSDTTNYALVGNTVVLTQAGVDLIDRGEDLPGFTLSATDGEQTTPATVNVSPGTTIDINDIETLTITNGTATEDTTVMGTILGSYTLTDEEGEAALTVDFTPGTNINNYYVLDGTDIKLTALGESYLDSGNNLPNISLTTSDGVVATNTVTTILVNDVEVLTITNGTATEDSTAAGSVLASYTLTDDEGGLTVDFTSGTNDQGYYVLDGTDVKLTPAGEVFLNAGNTLPNISLTTSDGVSASNTVTTVLVNDAAQITNNTIDSDVIEDDLSNTAIGTIEIIDEDTGEGTLASSTATYGTVAVDAAGQWTYSLDNNNAAVQALPAGQTLVDTITFTSDDGTTETQTITITGSNDAADITVTASDTLVTEDDASNNTATGTVSVSDIDTGEGTLVSSTASYGTVVVDGTGVWEYSLDDSNAAVQALPDGETLTDTITFTSDDGTTETQTITITGSNDAADITVTASDTSVTE</sequence>
<evidence type="ECO:0000256" key="4">
    <source>
        <dbReference type="SAM" id="MobiDB-lite"/>
    </source>
</evidence>
<dbReference type="Gene3D" id="2.60.40.10">
    <property type="entry name" value="Immunoglobulins"/>
    <property type="match status" value="2"/>
</dbReference>
<evidence type="ECO:0000259" key="5">
    <source>
        <dbReference type="SMART" id="SM00237"/>
    </source>
</evidence>
<dbReference type="InterPro" id="IPR013783">
    <property type="entry name" value="Ig-like_fold"/>
</dbReference>
<gene>
    <name evidence="6" type="ORF">CWS31_014905</name>
</gene>
<dbReference type="NCBIfam" id="TIGR01965">
    <property type="entry name" value="VCBS_repeat"/>
    <property type="match status" value="2"/>
</dbReference>
<accession>A0ABY3MTV9</accession>
<comment type="caution">
    <text evidence="6">The sequence shown here is derived from an EMBL/GenBank/DDBJ whole genome shotgun (WGS) entry which is preliminary data.</text>
</comment>
<dbReference type="InterPro" id="IPR003644">
    <property type="entry name" value="Calx_beta"/>
</dbReference>
<evidence type="ECO:0000256" key="2">
    <source>
        <dbReference type="ARBA" id="ARBA00022737"/>
    </source>
</evidence>
<name>A0ABY3MTV9_9GAMM</name>
<dbReference type="Pfam" id="PF17892">
    <property type="entry name" value="Cadherin_5"/>
    <property type="match status" value="1"/>
</dbReference>
<keyword evidence="7" id="KW-1185">Reference proteome</keyword>
<evidence type="ECO:0000256" key="1">
    <source>
        <dbReference type="ARBA" id="ARBA00022729"/>
    </source>
</evidence>
<dbReference type="Proteomes" id="UP000815846">
    <property type="component" value="Unassembled WGS sequence"/>
</dbReference>
<dbReference type="Pfam" id="PF03160">
    <property type="entry name" value="Calx-beta"/>
    <property type="match status" value="2"/>
</dbReference>
<evidence type="ECO:0000313" key="7">
    <source>
        <dbReference type="Proteomes" id="UP000815846"/>
    </source>
</evidence>
<organism evidence="6 7">
    <name type="scientific">Colwellia echini</name>
    <dbReference type="NCBI Taxonomy" id="1982103"/>
    <lineage>
        <taxon>Bacteria</taxon>
        <taxon>Pseudomonadati</taxon>
        <taxon>Pseudomonadota</taxon>
        <taxon>Gammaproteobacteria</taxon>
        <taxon>Alteromonadales</taxon>
        <taxon>Colwelliaceae</taxon>
        <taxon>Colwellia</taxon>
    </lineage>
</organism>
<dbReference type="RefSeq" id="WP_148747773.1">
    <property type="nucleotide sequence ID" value="NZ_PJAI02000021.1"/>
</dbReference>